<protein>
    <submittedName>
        <fullName evidence="1">Uncharacterized protein</fullName>
    </submittedName>
</protein>
<proteinExistence type="predicted"/>
<reference evidence="1" key="1">
    <citation type="submission" date="2018-05" db="EMBL/GenBank/DDBJ databases">
        <authorList>
            <person name="Lanie J.A."/>
            <person name="Ng W.-L."/>
            <person name="Kazmierczak K.M."/>
            <person name="Andrzejewski T.M."/>
            <person name="Davidsen T.M."/>
            <person name="Wayne K.J."/>
            <person name="Tettelin H."/>
            <person name="Glass J.I."/>
            <person name="Rusch D."/>
            <person name="Podicherti R."/>
            <person name="Tsui H.-C.T."/>
            <person name="Winkler M.E."/>
        </authorList>
    </citation>
    <scope>NUCLEOTIDE SEQUENCE</scope>
</reference>
<organism evidence="1">
    <name type="scientific">marine metagenome</name>
    <dbReference type="NCBI Taxonomy" id="408172"/>
    <lineage>
        <taxon>unclassified sequences</taxon>
        <taxon>metagenomes</taxon>
        <taxon>ecological metagenomes</taxon>
    </lineage>
</organism>
<dbReference type="AlphaFoldDB" id="A0A381SZS9"/>
<sequence>MVIHHPLPAASTSPLSLYRQMLVSRCKCVHPNYPTAHKSETCLSSYGMYLAYRYNSGSGTSLESTV</sequence>
<accession>A0A381SZS9</accession>
<dbReference type="EMBL" id="UINC01003749">
    <property type="protein sequence ID" value="SVA08934.1"/>
    <property type="molecule type" value="Genomic_DNA"/>
</dbReference>
<gene>
    <name evidence="1" type="ORF">METZ01_LOCUS61788</name>
</gene>
<name>A0A381SZS9_9ZZZZ</name>
<evidence type="ECO:0000313" key="1">
    <source>
        <dbReference type="EMBL" id="SVA08934.1"/>
    </source>
</evidence>